<gene>
    <name evidence="1" type="ORF">NVS89_22650</name>
</gene>
<sequence>MGFFSDEELVNLRINKMTLHVVSKSREEFVAQPELDLSGVDHLDFFLARLVDAALDSVHEFKAGSDAKATIEKIASGSVRFETGAQELTRRFDNVHPQTATAGAFFVFELIVEDPTVRLYGMMKYDYRQAVELYEKQGRNALRQIVQAFVQEKGAIQKSAIVRTRDGVVEEALSARDRMGRAPDLTDYFEAFLDVKRERNNAQLSEDLRGALRSVVEGLRDHLPNRDVPAALRAVKEALQGREEVDEAAVREAMLVAAGRPHEEEVRAAVERAVARQLKAKKLNGVAFKPDASVLRTAARRRIRTAEGVIVEFPGDQENKTVRRQFLPDGGATITVQTEEKLVEDGTLPDRSRVSA</sequence>
<evidence type="ECO:0000313" key="2">
    <source>
        <dbReference type="Proteomes" id="UP001151088"/>
    </source>
</evidence>
<proteinExistence type="predicted"/>
<organism evidence="1 2">
    <name type="scientific">Ancylobacter mangrovi</name>
    <dbReference type="NCBI Taxonomy" id="2972472"/>
    <lineage>
        <taxon>Bacteria</taxon>
        <taxon>Pseudomonadati</taxon>
        <taxon>Pseudomonadota</taxon>
        <taxon>Alphaproteobacteria</taxon>
        <taxon>Hyphomicrobiales</taxon>
        <taxon>Xanthobacteraceae</taxon>
        <taxon>Ancylobacter</taxon>
    </lineage>
</organism>
<evidence type="ECO:0000313" key="1">
    <source>
        <dbReference type="EMBL" id="MCS0497895.1"/>
    </source>
</evidence>
<dbReference type="Proteomes" id="UP001151088">
    <property type="component" value="Unassembled WGS sequence"/>
</dbReference>
<protein>
    <submittedName>
        <fullName evidence="1">TetR/AcrR family transcriptional regulator C-terminal ligand-binding domain-containing protein</fullName>
    </submittedName>
</protein>
<name>A0A9X2PKT0_9HYPH</name>
<keyword evidence="2" id="KW-1185">Reference proteome</keyword>
<dbReference type="AlphaFoldDB" id="A0A9X2PKT0"/>
<reference evidence="1" key="1">
    <citation type="submission" date="2022-08" db="EMBL/GenBank/DDBJ databases">
        <authorList>
            <person name="Li F."/>
        </authorList>
    </citation>
    <scope>NUCLEOTIDE SEQUENCE</scope>
    <source>
        <strain evidence="1">MQZ15Z-1</strain>
    </source>
</reference>
<dbReference type="EMBL" id="JANTHZ010000015">
    <property type="protein sequence ID" value="MCS0497895.1"/>
    <property type="molecule type" value="Genomic_DNA"/>
</dbReference>
<accession>A0A9X2PKT0</accession>
<comment type="caution">
    <text evidence="1">The sequence shown here is derived from an EMBL/GenBank/DDBJ whole genome shotgun (WGS) entry which is preliminary data.</text>
</comment>
<dbReference type="RefSeq" id="WP_258735052.1">
    <property type="nucleotide sequence ID" value="NZ_JANTHZ010000015.1"/>
</dbReference>